<dbReference type="PANTHER" id="PTHR10578:SF107">
    <property type="entry name" value="2-HYDROXYACID OXIDASE 1"/>
    <property type="match status" value="1"/>
</dbReference>
<reference evidence="8" key="1">
    <citation type="journal article" date="2019" name="Int. J. Syst. Evol. Microbiol.">
        <title>The Global Catalogue of Microorganisms (GCM) 10K type strain sequencing project: providing services to taxonomists for standard genome sequencing and annotation.</title>
        <authorList>
            <consortium name="The Broad Institute Genomics Platform"/>
            <consortium name="The Broad Institute Genome Sequencing Center for Infectious Disease"/>
            <person name="Wu L."/>
            <person name="Ma J."/>
        </authorList>
    </citation>
    <scope>NUCLEOTIDE SEQUENCE [LARGE SCALE GENOMIC DNA]</scope>
    <source>
        <strain evidence="8">CCUG 57401</strain>
    </source>
</reference>
<organism evidence="7 8">
    <name type="scientific">Caenimonas terrae</name>
    <dbReference type="NCBI Taxonomy" id="696074"/>
    <lineage>
        <taxon>Bacteria</taxon>
        <taxon>Pseudomonadati</taxon>
        <taxon>Pseudomonadota</taxon>
        <taxon>Betaproteobacteria</taxon>
        <taxon>Burkholderiales</taxon>
        <taxon>Comamonadaceae</taxon>
        <taxon>Caenimonas</taxon>
    </lineage>
</organism>
<dbReference type="PANTHER" id="PTHR10578">
    <property type="entry name" value="S -2-HYDROXY-ACID OXIDASE-RELATED"/>
    <property type="match status" value="1"/>
</dbReference>
<proteinExistence type="inferred from homology"/>
<dbReference type="GO" id="GO:0016491">
    <property type="term" value="F:oxidoreductase activity"/>
    <property type="evidence" value="ECO:0007669"/>
    <property type="project" value="UniProtKB-KW"/>
</dbReference>
<protein>
    <submittedName>
        <fullName evidence="7">Alpha-hydroxy acid oxidase</fullName>
        <ecNumber evidence="7">1.-.-.-</ecNumber>
    </submittedName>
</protein>
<sequence length="397" mass="42906">MRSCPPRPFSVAACYSIDDLRRLARHRLPRSIFDFYDGGAEDESTLQENRAAFGRHRLAPRALVDVAAASTAASLFGQPLGLPMAVGPTGALAFGWRDADLHLARAAASHGIPFTLSSSGTASIEAVAKASSGRLWFQAYVLRNRDFFWKMIERADHAGFEALVITVDLPVGGKRERDFHNQFSVPFRITRRNALDFARHPRWTLDLLRRGIPVFENLRGLELAALSATEIASSVGRSYDPAFDWDRLAEVRARWPRKLIVKGISRGDDARRLVGLGCDAIVVSNHGGRQLDGAVATLDALPEVVQAVAGRLPVLLDGGIRRGTDVAKALALGATAVLLGRATLFGVAAGGAAGAMKALDILRDEFLRTLQLCGAASPQGLTADLLRHRFTPKETST</sequence>
<dbReference type="InterPro" id="IPR008259">
    <property type="entry name" value="FMN_hydac_DH_AS"/>
</dbReference>
<dbReference type="Proteomes" id="UP001596037">
    <property type="component" value="Unassembled WGS sequence"/>
</dbReference>
<name>A0ABW0NBG3_9BURK</name>
<feature type="domain" description="FMN hydroxy acid dehydrogenase" evidence="6">
    <location>
        <begin position="9"/>
        <end position="391"/>
    </location>
</feature>
<evidence type="ECO:0000256" key="3">
    <source>
        <dbReference type="ARBA" id="ARBA00022643"/>
    </source>
</evidence>
<dbReference type="SUPFAM" id="SSF51395">
    <property type="entry name" value="FMN-linked oxidoreductases"/>
    <property type="match status" value="1"/>
</dbReference>
<dbReference type="Gene3D" id="3.20.20.70">
    <property type="entry name" value="Aldolase class I"/>
    <property type="match status" value="1"/>
</dbReference>
<evidence type="ECO:0000313" key="7">
    <source>
        <dbReference type="EMBL" id="MFC5497306.1"/>
    </source>
</evidence>
<accession>A0ABW0NBG3</accession>
<evidence type="ECO:0000313" key="8">
    <source>
        <dbReference type="Proteomes" id="UP001596037"/>
    </source>
</evidence>
<comment type="similarity">
    <text evidence="5">Belongs to the FMN-dependent alpha-hydroxy acid dehydrogenase family.</text>
</comment>
<keyword evidence="4 7" id="KW-0560">Oxidoreductase</keyword>
<dbReference type="PROSITE" id="PS00557">
    <property type="entry name" value="FMN_HYDROXY_ACID_DH_1"/>
    <property type="match status" value="1"/>
</dbReference>
<keyword evidence="2" id="KW-0285">Flavoprotein</keyword>
<evidence type="ECO:0000256" key="4">
    <source>
        <dbReference type="ARBA" id="ARBA00023002"/>
    </source>
</evidence>
<dbReference type="InterPro" id="IPR012133">
    <property type="entry name" value="Alpha-hydoxy_acid_DH_FMN"/>
</dbReference>
<evidence type="ECO:0000256" key="2">
    <source>
        <dbReference type="ARBA" id="ARBA00022630"/>
    </source>
</evidence>
<dbReference type="RefSeq" id="WP_376849334.1">
    <property type="nucleotide sequence ID" value="NZ_JBHSMF010000006.1"/>
</dbReference>
<keyword evidence="8" id="KW-1185">Reference proteome</keyword>
<dbReference type="PROSITE" id="PS51349">
    <property type="entry name" value="FMN_HYDROXY_ACID_DH_2"/>
    <property type="match status" value="1"/>
</dbReference>
<evidence type="ECO:0000256" key="5">
    <source>
        <dbReference type="ARBA" id="ARBA00024042"/>
    </source>
</evidence>
<dbReference type="InterPro" id="IPR000262">
    <property type="entry name" value="FMN-dep_DH"/>
</dbReference>
<dbReference type="CDD" id="cd02809">
    <property type="entry name" value="alpha_hydroxyacid_oxid_FMN"/>
    <property type="match status" value="1"/>
</dbReference>
<evidence type="ECO:0000256" key="1">
    <source>
        <dbReference type="ARBA" id="ARBA00001917"/>
    </source>
</evidence>
<dbReference type="InterPro" id="IPR013785">
    <property type="entry name" value="Aldolase_TIM"/>
</dbReference>
<dbReference type="EC" id="1.-.-.-" evidence="7"/>
<dbReference type="Pfam" id="PF01070">
    <property type="entry name" value="FMN_dh"/>
    <property type="match status" value="1"/>
</dbReference>
<gene>
    <name evidence="7" type="ORF">ACFPOE_07165</name>
</gene>
<evidence type="ECO:0000259" key="6">
    <source>
        <dbReference type="PROSITE" id="PS51349"/>
    </source>
</evidence>
<dbReference type="PIRSF" id="PIRSF000138">
    <property type="entry name" value="Al-hdrx_acd_dh"/>
    <property type="match status" value="1"/>
</dbReference>
<comment type="cofactor">
    <cofactor evidence="1">
        <name>FMN</name>
        <dbReference type="ChEBI" id="CHEBI:58210"/>
    </cofactor>
</comment>
<dbReference type="EMBL" id="JBHSMF010000006">
    <property type="protein sequence ID" value="MFC5497306.1"/>
    <property type="molecule type" value="Genomic_DNA"/>
</dbReference>
<keyword evidence="3" id="KW-0288">FMN</keyword>
<comment type="caution">
    <text evidence="7">The sequence shown here is derived from an EMBL/GenBank/DDBJ whole genome shotgun (WGS) entry which is preliminary data.</text>
</comment>
<dbReference type="InterPro" id="IPR037396">
    <property type="entry name" value="FMN_HAD"/>
</dbReference>